<evidence type="ECO:0000256" key="1">
    <source>
        <dbReference type="SAM" id="SignalP"/>
    </source>
</evidence>
<gene>
    <name evidence="2" type="ORF">IU459_31480</name>
</gene>
<proteinExistence type="predicted"/>
<keyword evidence="1" id="KW-0732">Signal</keyword>
<comment type="caution">
    <text evidence="2">The sequence shown here is derived from an EMBL/GenBank/DDBJ whole genome shotgun (WGS) entry which is preliminary data.</text>
</comment>
<evidence type="ECO:0000313" key="3">
    <source>
        <dbReference type="Proteomes" id="UP000702209"/>
    </source>
</evidence>
<protein>
    <submittedName>
        <fullName evidence="2">Uncharacterized protein</fullName>
    </submittedName>
</protein>
<dbReference type="RefSeq" id="WP_195133232.1">
    <property type="nucleotide sequence ID" value="NZ_JADLQX010000036.1"/>
</dbReference>
<dbReference type="Proteomes" id="UP000702209">
    <property type="component" value="Unassembled WGS sequence"/>
</dbReference>
<accession>A0ABS0CZL2</accession>
<dbReference type="EMBL" id="JADLQX010000036">
    <property type="protein sequence ID" value="MBF6302035.1"/>
    <property type="molecule type" value="Genomic_DNA"/>
</dbReference>
<sequence length="60" mass="5701">MFTKAAQAIAATAITLSVGALFAPAASAAPASPAPTTDALGPVVVCLTVPLGSVGLSFCI</sequence>
<organism evidence="2 3">
    <name type="scientific">Nocardia amamiensis</name>
    <dbReference type="NCBI Taxonomy" id="404578"/>
    <lineage>
        <taxon>Bacteria</taxon>
        <taxon>Bacillati</taxon>
        <taxon>Actinomycetota</taxon>
        <taxon>Actinomycetes</taxon>
        <taxon>Mycobacteriales</taxon>
        <taxon>Nocardiaceae</taxon>
        <taxon>Nocardia</taxon>
    </lineage>
</organism>
<evidence type="ECO:0000313" key="2">
    <source>
        <dbReference type="EMBL" id="MBF6302035.1"/>
    </source>
</evidence>
<keyword evidence="3" id="KW-1185">Reference proteome</keyword>
<feature type="chain" id="PRO_5045755077" evidence="1">
    <location>
        <begin position="29"/>
        <end position="60"/>
    </location>
</feature>
<name>A0ABS0CZL2_9NOCA</name>
<feature type="signal peptide" evidence="1">
    <location>
        <begin position="1"/>
        <end position="28"/>
    </location>
</feature>
<reference evidence="2 3" key="1">
    <citation type="submission" date="2020-10" db="EMBL/GenBank/DDBJ databases">
        <title>Identification of Nocardia species via Next-generation sequencing and recognition of intraspecies genetic diversity.</title>
        <authorList>
            <person name="Li P."/>
            <person name="Li P."/>
            <person name="Lu B."/>
        </authorList>
    </citation>
    <scope>NUCLEOTIDE SEQUENCE [LARGE SCALE GENOMIC DNA]</scope>
    <source>
        <strain evidence="2 3">BJ06-0157</strain>
    </source>
</reference>